<dbReference type="Pfam" id="PF00188">
    <property type="entry name" value="CAP"/>
    <property type="match status" value="1"/>
</dbReference>
<feature type="chain" id="PRO_5044705375" evidence="1">
    <location>
        <begin position="24"/>
        <end position="164"/>
    </location>
</feature>
<dbReference type="Proteomes" id="UP001304515">
    <property type="component" value="Chromosome"/>
</dbReference>
<dbReference type="PANTHER" id="PTHR31157">
    <property type="entry name" value="SCP DOMAIN-CONTAINING PROTEIN"/>
    <property type="match status" value="1"/>
</dbReference>
<dbReference type="AlphaFoldDB" id="A0AA96J2E4"/>
<dbReference type="Gene3D" id="3.40.33.10">
    <property type="entry name" value="CAP"/>
    <property type="match status" value="1"/>
</dbReference>
<accession>A0AA96J569</accession>
<gene>
    <name evidence="5" type="ORF">RN605_02290</name>
    <name evidence="6" type="ORF">RN605_03020</name>
    <name evidence="3" type="ORF">RN608_08990</name>
    <name evidence="4" type="ORF">RN608_09720</name>
</gene>
<evidence type="ECO:0000313" key="7">
    <source>
        <dbReference type="Proteomes" id="UP001304515"/>
    </source>
</evidence>
<evidence type="ECO:0000313" key="5">
    <source>
        <dbReference type="EMBL" id="WNM22200.1"/>
    </source>
</evidence>
<evidence type="ECO:0000313" key="3">
    <source>
        <dbReference type="EMBL" id="WNM18148.1"/>
    </source>
</evidence>
<dbReference type="PANTHER" id="PTHR31157:SF1">
    <property type="entry name" value="SCP DOMAIN-CONTAINING PROTEIN"/>
    <property type="match status" value="1"/>
</dbReference>
<dbReference type="InterPro" id="IPR035940">
    <property type="entry name" value="CAP_sf"/>
</dbReference>
<proteinExistence type="predicted"/>
<reference evidence="3 7" key="1">
    <citation type="submission" date="2023-09" db="EMBL/GenBank/DDBJ databases">
        <title>Flavobacterium sp. a novel bacteria isolate from Pepper rhizosphere.</title>
        <authorList>
            <person name="Peng Y."/>
            <person name="Lee J."/>
        </authorList>
    </citation>
    <scope>NUCLEOTIDE SEQUENCE</scope>
    <source>
        <strain evidence="3">PMR2A8</strain>
        <strain evidence="5 7">PMTSA4</strain>
    </source>
</reference>
<dbReference type="EMBL" id="CP134878">
    <property type="protein sequence ID" value="WNM18148.1"/>
    <property type="molecule type" value="Genomic_DNA"/>
</dbReference>
<dbReference type="RefSeq" id="WP_313321836.1">
    <property type="nucleotide sequence ID" value="NZ_CP134878.1"/>
</dbReference>
<evidence type="ECO:0000313" key="6">
    <source>
        <dbReference type="EMBL" id="WNM22342.1"/>
    </source>
</evidence>
<dbReference type="PROSITE" id="PS51257">
    <property type="entry name" value="PROKAR_LIPOPROTEIN"/>
    <property type="match status" value="1"/>
</dbReference>
<sequence>MKAKMFRALLPLAIVFTMVSCSSDDSSATSSAKLVTEYNYNETESRLVQLINDYRQSIGLNSLEVINHISYTSEGHNEYMIEKQALSHDYFQQRADNLIQVLGAERVAENVAYNYVTPESAFAAWKNSPGHRANIEGDFTHFGISVTIDPETGRKFYTNMFIKK</sequence>
<dbReference type="SUPFAM" id="SSF55797">
    <property type="entry name" value="PR-1-like"/>
    <property type="match status" value="1"/>
</dbReference>
<evidence type="ECO:0000259" key="2">
    <source>
        <dbReference type="Pfam" id="PF00188"/>
    </source>
</evidence>
<dbReference type="EMBL" id="CP134878">
    <property type="protein sequence ID" value="WNM18291.1"/>
    <property type="molecule type" value="Genomic_DNA"/>
</dbReference>
<feature type="signal peptide" evidence="1">
    <location>
        <begin position="1"/>
        <end position="23"/>
    </location>
</feature>
<evidence type="ECO:0000256" key="1">
    <source>
        <dbReference type="SAM" id="SignalP"/>
    </source>
</evidence>
<dbReference type="KEGG" id="fcj:RN605_02290"/>
<dbReference type="CDD" id="cd05379">
    <property type="entry name" value="CAP_bacterial"/>
    <property type="match status" value="1"/>
</dbReference>
<keyword evidence="7" id="KW-1185">Reference proteome</keyword>
<dbReference type="InterPro" id="IPR014044">
    <property type="entry name" value="CAP_dom"/>
</dbReference>
<dbReference type="KEGG" id="fcj:RN605_03020"/>
<organism evidence="3">
    <name type="scientific">Flavobacterium capsici</name>
    <dbReference type="NCBI Taxonomy" id="3075618"/>
    <lineage>
        <taxon>Bacteria</taxon>
        <taxon>Pseudomonadati</taxon>
        <taxon>Bacteroidota</taxon>
        <taxon>Flavobacteriia</taxon>
        <taxon>Flavobacteriales</taxon>
        <taxon>Flavobacteriaceae</taxon>
        <taxon>Flavobacterium</taxon>
    </lineage>
</organism>
<accession>A0AA96J2E4</accession>
<dbReference type="EMBL" id="CP134890">
    <property type="protein sequence ID" value="WNM22200.1"/>
    <property type="molecule type" value="Genomic_DNA"/>
</dbReference>
<feature type="domain" description="SCP" evidence="2">
    <location>
        <begin position="49"/>
        <end position="157"/>
    </location>
</feature>
<protein>
    <submittedName>
        <fullName evidence="3">CAP domain-containing protein</fullName>
    </submittedName>
</protein>
<keyword evidence="1" id="KW-0732">Signal</keyword>
<dbReference type="EMBL" id="CP134890">
    <property type="protein sequence ID" value="WNM22342.1"/>
    <property type="molecule type" value="Genomic_DNA"/>
</dbReference>
<evidence type="ECO:0000313" key="4">
    <source>
        <dbReference type="EMBL" id="WNM18291.1"/>
    </source>
</evidence>
<name>A0AA96J2E4_9FLAO</name>